<dbReference type="InterPro" id="IPR016166">
    <property type="entry name" value="FAD-bd_PCMH"/>
</dbReference>
<dbReference type="Proteomes" id="UP000297716">
    <property type="component" value="Unassembled WGS sequence"/>
</dbReference>
<dbReference type="InterPro" id="IPR036318">
    <property type="entry name" value="FAD-bd_PCMH-like_sf"/>
</dbReference>
<protein>
    <recommendedName>
        <fullName evidence="7">FAD-binding PCMH-type domain-containing protein</fullName>
    </recommendedName>
</protein>
<evidence type="ECO:0000256" key="1">
    <source>
        <dbReference type="ARBA" id="ARBA00001974"/>
    </source>
</evidence>
<dbReference type="Pfam" id="PF01565">
    <property type="entry name" value="FAD_binding_4"/>
    <property type="match status" value="1"/>
</dbReference>
<dbReference type="Gene3D" id="3.30.465.10">
    <property type="match status" value="1"/>
</dbReference>
<dbReference type="PANTHER" id="PTHR42973:SF39">
    <property type="entry name" value="FAD-BINDING PCMH-TYPE DOMAIN-CONTAINING PROTEIN"/>
    <property type="match status" value="1"/>
</dbReference>
<gene>
    <name evidence="8" type="ORF">E0Z10_g1203</name>
</gene>
<comment type="caution">
    <text evidence="8">The sequence shown here is derived from an EMBL/GenBank/DDBJ whole genome shotgun (WGS) entry which is preliminary data.</text>
</comment>
<evidence type="ECO:0000259" key="7">
    <source>
        <dbReference type="PROSITE" id="PS51387"/>
    </source>
</evidence>
<dbReference type="OrthoDB" id="9983560at2759"/>
<evidence type="ECO:0000256" key="5">
    <source>
        <dbReference type="ARBA" id="ARBA00023002"/>
    </source>
</evidence>
<sequence>MTFVCYRFGIFAFSIVAALADIPTRTTSNVPYDDSNFVSKSIDTPPWAQPKQKASSLKCRCYPGDNCWPSASVWDAFNETIGGRLIATTPLAAPCHDSTFGLYDAIECANLKAAWLTPDLHVKSPSSIMAPYFANNSCNPFLPEASPCTVGAYVSYSVNVSQPMDIARTLWFATYFNIRVVVKNTGHDYNGKSTGAGAISLWTHNLKKIKMIDYKSVNYTGKAIKVGAGVQVEEAYAAASAQGLTVVGGECPTVGYAGGYTQGGGHSALSSKHGLAADQVLEWEVVDGRGRLLQANPSVNPDLYWGALRGRRRELWRCHLYDK</sequence>
<organism evidence="8 9">
    <name type="scientific">Xylaria hypoxylon</name>
    <dbReference type="NCBI Taxonomy" id="37992"/>
    <lineage>
        <taxon>Eukaryota</taxon>
        <taxon>Fungi</taxon>
        <taxon>Dikarya</taxon>
        <taxon>Ascomycota</taxon>
        <taxon>Pezizomycotina</taxon>
        <taxon>Sordariomycetes</taxon>
        <taxon>Xylariomycetidae</taxon>
        <taxon>Xylariales</taxon>
        <taxon>Xylariaceae</taxon>
        <taxon>Xylaria</taxon>
    </lineage>
</organism>
<comment type="cofactor">
    <cofactor evidence="1">
        <name>FAD</name>
        <dbReference type="ChEBI" id="CHEBI:57692"/>
    </cofactor>
</comment>
<evidence type="ECO:0000313" key="9">
    <source>
        <dbReference type="Proteomes" id="UP000297716"/>
    </source>
</evidence>
<dbReference type="PROSITE" id="PS51387">
    <property type="entry name" value="FAD_PCMH"/>
    <property type="match status" value="1"/>
</dbReference>
<feature type="signal peptide" evidence="6">
    <location>
        <begin position="1"/>
        <end position="20"/>
    </location>
</feature>
<keyword evidence="4" id="KW-0274">FAD</keyword>
<dbReference type="InterPro" id="IPR016169">
    <property type="entry name" value="FAD-bd_PCMH_sub2"/>
</dbReference>
<dbReference type="InterPro" id="IPR006094">
    <property type="entry name" value="Oxid_FAD_bind_N"/>
</dbReference>
<feature type="domain" description="FAD-binding PCMH-type" evidence="7">
    <location>
        <begin position="146"/>
        <end position="323"/>
    </location>
</feature>
<feature type="chain" id="PRO_5021246429" description="FAD-binding PCMH-type domain-containing protein" evidence="6">
    <location>
        <begin position="21"/>
        <end position="323"/>
    </location>
</feature>
<evidence type="ECO:0000256" key="6">
    <source>
        <dbReference type="SAM" id="SignalP"/>
    </source>
</evidence>
<dbReference type="PANTHER" id="PTHR42973">
    <property type="entry name" value="BINDING OXIDOREDUCTASE, PUTATIVE (AFU_ORTHOLOGUE AFUA_1G17690)-RELATED"/>
    <property type="match status" value="1"/>
</dbReference>
<reference evidence="8 9" key="1">
    <citation type="submission" date="2019-03" db="EMBL/GenBank/DDBJ databases">
        <title>Draft genome sequence of Xylaria hypoxylon DSM 108379, a ubiquitous saprotrophic-parasitic fungi on hardwood.</title>
        <authorList>
            <person name="Buettner E."/>
            <person name="Leonhardt S."/>
            <person name="Gebauer A.M."/>
            <person name="Liers C."/>
            <person name="Hofrichter M."/>
            <person name="Kellner H."/>
        </authorList>
    </citation>
    <scope>NUCLEOTIDE SEQUENCE [LARGE SCALE GENOMIC DNA]</scope>
    <source>
        <strain evidence="8 9">DSM 108379</strain>
    </source>
</reference>
<dbReference type="EMBL" id="SKBN01000012">
    <property type="protein sequence ID" value="TGJ87544.1"/>
    <property type="molecule type" value="Genomic_DNA"/>
</dbReference>
<keyword evidence="5" id="KW-0560">Oxidoreductase</keyword>
<accession>A0A4Z0YU07</accession>
<proteinExistence type="inferred from homology"/>
<dbReference type="SUPFAM" id="SSF56176">
    <property type="entry name" value="FAD-binding/transporter-associated domain-like"/>
    <property type="match status" value="1"/>
</dbReference>
<dbReference type="GO" id="GO:0071949">
    <property type="term" value="F:FAD binding"/>
    <property type="evidence" value="ECO:0007669"/>
    <property type="project" value="InterPro"/>
</dbReference>
<keyword evidence="3" id="KW-0285">Flavoprotein</keyword>
<name>A0A4Z0YU07_9PEZI</name>
<dbReference type="STRING" id="37992.A0A4Z0YU07"/>
<evidence type="ECO:0000313" key="8">
    <source>
        <dbReference type="EMBL" id="TGJ87544.1"/>
    </source>
</evidence>
<dbReference type="GO" id="GO:0016491">
    <property type="term" value="F:oxidoreductase activity"/>
    <property type="evidence" value="ECO:0007669"/>
    <property type="project" value="UniProtKB-KW"/>
</dbReference>
<dbReference type="AlphaFoldDB" id="A0A4Z0YU07"/>
<evidence type="ECO:0000256" key="2">
    <source>
        <dbReference type="ARBA" id="ARBA00005466"/>
    </source>
</evidence>
<evidence type="ECO:0000256" key="4">
    <source>
        <dbReference type="ARBA" id="ARBA00022827"/>
    </source>
</evidence>
<evidence type="ECO:0000256" key="3">
    <source>
        <dbReference type="ARBA" id="ARBA00022630"/>
    </source>
</evidence>
<dbReference type="InterPro" id="IPR050416">
    <property type="entry name" value="FAD-linked_Oxidoreductase"/>
</dbReference>
<comment type="similarity">
    <text evidence="2">Belongs to the oxygen-dependent FAD-linked oxidoreductase family.</text>
</comment>
<keyword evidence="6" id="KW-0732">Signal</keyword>
<keyword evidence="9" id="KW-1185">Reference proteome</keyword>